<dbReference type="Proteomes" id="UP000288429">
    <property type="component" value="Unassembled WGS sequence"/>
</dbReference>
<feature type="region of interest" description="Disordered" evidence="1">
    <location>
        <begin position="1"/>
        <end position="64"/>
    </location>
</feature>
<sequence length="662" mass="75542">MPGPRSRGGYPRDESDDDDHETVSEEETPERDERRDDDSGEEAPESSKVRRKQQAAKKQGSGAQFRRTLRFKQKVSEKVRVTVDDLHEKFEDAKNAHNFWRDMWQLVASCHGPRCGWEVITEKLDEARTKRKTGNFKGVSHTKKWQPWDVNCATKLLSESVSQFSPAGPRMTEREGDPDLHVLFCPIGTPKPLSDDQSGVRCIQVIPGDRHCGSMMTSVEDKWGSMEEDAGPGMVFQVGLDRLNNPDLDAPEPTGADAKAVWVHSVIAAVLWAKTKNYISAEFHTWEWLEDKIRGRMLERHLERPGKPLFIFLHLRRPHWREENSETSADINNLNYFLATARFKAGMRFYPNVKEVLADCDREWGMRALEAVSKKAPSKYSWRPKVCFGDEPCSMPKDNKVLIRRGSKTGPGATFLGDWDDPKLVKLLPAGCQGPFQGYPPVSPLRRRSGRVQLWSETSEASEETSTFHQELVPTLETWGEIVVFMVGEKILYTLMVTDECTDEAYRAALTADTCLKDWRRYGGPIVTDDEAEAKEEELHGFCRWWRRNLLEHDKKRFESLEVGVRFDIGISEASPDGKFFIHEVTRWTGADFYASHPGTPPPYDYIPRQLGMAFGHQFASWRKGPDNEEVVEDKDTEEDEGMVDDITQDPSARKRKRSTAA</sequence>
<reference evidence="2 3" key="1">
    <citation type="submission" date="2017-06" db="EMBL/GenBank/DDBJ databases">
        <title>Cmopartive genomic analysis of Ambrosia Fusariam Clade fungi.</title>
        <authorList>
            <person name="Stajich J.E."/>
            <person name="Carrillo J."/>
            <person name="Kijimoto T."/>
            <person name="Eskalen A."/>
            <person name="O'Donnell K."/>
            <person name="Kasson M."/>
        </authorList>
    </citation>
    <scope>NUCLEOTIDE SEQUENCE [LARGE SCALE GENOMIC DNA]</scope>
    <source>
        <strain evidence="2 3">NRRL 20438</strain>
    </source>
</reference>
<keyword evidence="3" id="KW-1185">Reference proteome</keyword>
<accession>A0A428SRN3</accession>
<evidence type="ECO:0000313" key="2">
    <source>
        <dbReference type="EMBL" id="RSL92428.1"/>
    </source>
</evidence>
<protein>
    <submittedName>
        <fullName evidence="2">Uncharacterized protein</fullName>
    </submittedName>
</protein>
<evidence type="ECO:0000256" key="1">
    <source>
        <dbReference type="SAM" id="MobiDB-lite"/>
    </source>
</evidence>
<feature type="region of interest" description="Disordered" evidence="1">
    <location>
        <begin position="622"/>
        <end position="662"/>
    </location>
</feature>
<dbReference type="EMBL" id="NIZV01000382">
    <property type="protein sequence ID" value="RSL92428.1"/>
    <property type="molecule type" value="Genomic_DNA"/>
</dbReference>
<feature type="compositionally biased region" description="Acidic residues" evidence="1">
    <location>
        <begin position="14"/>
        <end position="30"/>
    </location>
</feature>
<name>A0A428SRN3_9HYPO</name>
<feature type="compositionally biased region" description="Acidic residues" evidence="1">
    <location>
        <begin position="628"/>
        <end position="648"/>
    </location>
</feature>
<dbReference type="AlphaFoldDB" id="A0A428SRN3"/>
<proteinExistence type="predicted"/>
<gene>
    <name evidence="2" type="ORF">CDV31_015172</name>
</gene>
<organism evidence="2 3">
    <name type="scientific">Fusarium ambrosium</name>
    <dbReference type="NCBI Taxonomy" id="131363"/>
    <lineage>
        <taxon>Eukaryota</taxon>
        <taxon>Fungi</taxon>
        <taxon>Dikarya</taxon>
        <taxon>Ascomycota</taxon>
        <taxon>Pezizomycotina</taxon>
        <taxon>Sordariomycetes</taxon>
        <taxon>Hypocreomycetidae</taxon>
        <taxon>Hypocreales</taxon>
        <taxon>Nectriaceae</taxon>
        <taxon>Fusarium</taxon>
        <taxon>Fusarium solani species complex</taxon>
    </lineage>
</organism>
<comment type="caution">
    <text evidence="2">The sequence shown here is derived from an EMBL/GenBank/DDBJ whole genome shotgun (WGS) entry which is preliminary data.</text>
</comment>
<evidence type="ECO:0000313" key="3">
    <source>
        <dbReference type="Proteomes" id="UP000288429"/>
    </source>
</evidence>